<dbReference type="PANTHER" id="PTHR34849">
    <property type="entry name" value="SSL5025 PROTEIN"/>
    <property type="match status" value="1"/>
</dbReference>
<evidence type="ECO:0000313" key="2">
    <source>
        <dbReference type="Proteomes" id="UP000462014"/>
    </source>
</evidence>
<reference evidence="1 2" key="1">
    <citation type="submission" date="2019-12" db="EMBL/GenBank/DDBJ databases">
        <title>Mucilaginibacter sp. HMF7410 genome sequencing and assembly.</title>
        <authorList>
            <person name="Kang H."/>
            <person name="Cha I."/>
            <person name="Kim H."/>
            <person name="Joh K."/>
        </authorList>
    </citation>
    <scope>NUCLEOTIDE SEQUENCE [LARGE SCALE GENOMIC DNA]</scope>
    <source>
        <strain evidence="1 2">HMF7410</strain>
    </source>
</reference>
<dbReference type="Gene3D" id="1.10.10.10">
    <property type="entry name" value="Winged helix-like DNA-binding domain superfamily/Winged helix DNA-binding domain"/>
    <property type="match status" value="1"/>
</dbReference>
<dbReference type="InterPro" id="IPR007367">
    <property type="entry name" value="DUF433"/>
</dbReference>
<dbReference type="Pfam" id="PF04255">
    <property type="entry name" value="DUF433"/>
    <property type="match status" value="1"/>
</dbReference>
<dbReference type="Proteomes" id="UP000462014">
    <property type="component" value="Unassembled WGS sequence"/>
</dbReference>
<dbReference type="AlphaFoldDB" id="A0A7K1T1C7"/>
<dbReference type="PANTHER" id="PTHR34849:SF5">
    <property type="entry name" value="SSL2733 PROTEIN"/>
    <property type="match status" value="1"/>
</dbReference>
<sequence length="76" mass="8656">MAQIVDYKKLIEIDPQVRFGRPVIKGTRISVYDILGWLASGLTNQQILEDFPQLNEEAIYACLSYAADKERKVKIA</sequence>
<proteinExistence type="predicted"/>
<gene>
    <name evidence="1" type="ORF">GO621_17525</name>
</gene>
<dbReference type="InterPro" id="IPR009057">
    <property type="entry name" value="Homeodomain-like_sf"/>
</dbReference>
<dbReference type="SUPFAM" id="SSF46689">
    <property type="entry name" value="Homeodomain-like"/>
    <property type="match status" value="1"/>
</dbReference>
<accession>A0A7K1T1C7</accession>
<keyword evidence="2" id="KW-1185">Reference proteome</keyword>
<organism evidence="1 2">
    <name type="scientific">Mucilaginibacter arboris</name>
    <dbReference type="NCBI Taxonomy" id="2682090"/>
    <lineage>
        <taxon>Bacteria</taxon>
        <taxon>Pseudomonadati</taxon>
        <taxon>Bacteroidota</taxon>
        <taxon>Sphingobacteriia</taxon>
        <taxon>Sphingobacteriales</taxon>
        <taxon>Sphingobacteriaceae</taxon>
        <taxon>Mucilaginibacter</taxon>
    </lineage>
</organism>
<dbReference type="InterPro" id="IPR036388">
    <property type="entry name" value="WH-like_DNA-bd_sf"/>
</dbReference>
<protein>
    <submittedName>
        <fullName evidence="1">DUF433 domain-containing protein</fullName>
    </submittedName>
</protein>
<comment type="caution">
    <text evidence="1">The sequence shown here is derived from an EMBL/GenBank/DDBJ whole genome shotgun (WGS) entry which is preliminary data.</text>
</comment>
<dbReference type="RefSeq" id="WP_157569456.1">
    <property type="nucleotide sequence ID" value="NZ_WPIK01000022.1"/>
</dbReference>
<name>A0A7K1T1C7_9SPHI</name>
<dbReference type="EMBL" id="WPIK01000022">
    <property type="protein sequence ID" value="MVN23327.1"/>
    <property type="molecule type" value="Genomic_DNA"/>
</dbReference>
<evidence type="ECO:0000313" key="1">
    <source>
        <dbReference type="EMBL" id="MVN23327.1"/>
    </source>
</evidence>